<name>A0A2T7ER98_9POAL</name>
<dbReference type="AlphaFoldDB" id="A0A2T7ER98"/>
<evidence type="ECO:0000256" key="1">
    <source>
        <dbReference type="SAM" id="MobiDB-lite"/>
    </source>
</evidence>
<dbReference type="EMBL" id="CM009750">
    <property type="protein sequence ID" value="PUZ70344.1"/>
    <property type="molecule type" value="Genomic_DNA"/>
</dbReference>
<keyword evidence="3" id="KW-1185">Reference proteome</keyword>
<dbReference type="OrthoDB" id="690146at2759"/>
<accession>A0A2T7ER98</accession>
<dbReference type="PANTHER" id="PTHR33207">
    <property type="entry name" value="F-BOX DOMAIN CONTAINING PROTEIN-RELATED"/>
    <property type="match status" value="1"/>
</dbReference>
<organism evidence="2 3">
    <name type="scientific">Panicum hallii var. hallii</name>
    <dbReference type="NCBI Taxonomy" id="1504633"/>
    <lineage>
        <taxon>Eukaryota</taxon>
        <taxon>Viridiplantae</taxon>
        <taxon>Streptophyta</taxon>
        <taxon>Embryophyta</taxon>
        <taxon>Tracheophyta</taxon>
        <taxon>Spermatophyta</taxon>
        <taxon>Magnoliopsida</taxon>
        <taxon>Liliopsida</taxon>
        <taxon>Poales</taxon>
        <taxon>Poaceae</taxon>
        <taxon>PACMAD clade</taxon>
        <taxon>Panicoideae</taxon>
        <taxon>Panicodae</taxon>
        <taxon>Paniceae</taxon>
        <taxon>Panicinae</taxon>
        <taxon>Panicum</taxon>
        <taxon>Panicum sect. Panicum</taxon>
    </lineage>
</organism>
<gene>
    <name evidence="2" type="ORF">GQ55_2G221200</name>
</gene>
<sequence length="239" mass="26866">MSDFRVVAVLHEYHESEEDRAMPVACVFSAGSDGGGWRVLPSASTNSATVSLPGASDSISFAGRANGALYWAIGGEDGAMLGFDEAALEFSRVPFLTDDDTNGSSYDRWSFRVVGGEDGALRVVRMVRNELRVHARRRGSDEWVVERLLRLREATLGLPGRSERFFQRNAMIMAAHEAYVLVTPQEKTWLFSVELETLRVEREHERNKYPGQAFPSELPWPPSLTACTDERGRRRRSRR</sequence>
<dbReference type="Proteomes" id="UP000244336">
    <property type="component" value="Chromosome 2"/>
</dbReference>
<feature type="region of interest" description="Disordered" evidence="1">
    <location>
        <begin position="210"/>
        <end position="239"/>
    </location>
</feature>
<reference evidence="2 3" key="1">
    <citation type="submission" date="2018-04" db="EMBL/GenBank/DDBJ databases">
        <title>WGS assembly of Panicum hallii var. hallii HAL2.</title>
        <authorList>
            <person name="Lovell J."/>
            <person name="Jenkins J."/>
            <person name="Lowry D."/>
            <person name="Mamidi S."/>
            <person name="Sreedasyam A."/>
            <person name="Weng X."/>
            <person name="Barry K."/>
            <person name="Bonette J."/>
            <person name="Campitelli B."/>
            <person name="Daum C."/>
            <person name="Gordon S."/>
            <person name="Gould B."/>
            <person name="Lipzen A."/>
            <person name="MacQueen A."/>
            <person name="Palacio-Mejia J."/>
            <person name="Plott C."/>
            <person name="Shakirov E."/>
            <person name="Shu S."/>
            <person name="Yoshinaga Y."/>
            <person name="Zane M."/>
            <person name="Rokhsar D."/>
            <person name="Grimwood J."/>
            <person name="Schmutz J."/>
            <person name="Juenger T."/>
        </authorList>
    </citation>
    <scope>NUCLEOTIDE SEQUENCE [LARGE SCALE GENOMIC DNA]</scope>
    <source>
        <strain evidence="3">cv. HAL2</strain>
    </source>
</reference>
<evidence type="ECO:0000313" key="3">
    <source>
        <dbReference type="Proteomes" id="UP000244336"/>
    </source>
</evidence>
<proteinExistence type="predicted"/>
<dbReference type="Gramene" id="PUZ70344">
    <property type="protein sequence ID" value="PUZ70344"/>
    <property type="gene ID" value="GQ55_2G221200"/>
</dbReference>
<protein>
    <recommendedName>
        <fullName evidence="4">F-box associated domain-containing protein</fullName>
    </recommendedName>
</protein>
<evidence type="ECO:0000313" key="2">
    <source>
        <dbReference type="EMBL" id="PUZ70344.1"/>
    </source>
</evidence>
<evidence type="ECO:0008006" key="4">
    <source>
        <dbReference type="Google" id="ProtNLM"/>
    </source>
</evidence>